<dbReference type="InterPro" id="IPR001927">
    <property type="entry name" value="Na/Gal_symport"/>
</dbReference>
<feature type="transmembrane region" description="Helical" evidence="4">
    <location>
        <begin position="238"/>
        <end position="263"/>
    </location>
</feature>
<keyword evidence="4" id="KW-0472">Membrane</keyword>
<feature type="transmembrane region" description="Helical" evidence="4">
    <location>
        <begin position="157"/>
        <end position="178"/>
    </location>
</feature>
<dbReference type="GO" id="GO:0008643">
    <property type="term" value="P:carbohydrate transport"/>
    <property type="evidence" value="ECO:0007669"/>
    <property type="project" value="InterPro"/>
</dbReference>
<dbReference type="GO" id="GO:0015293">
    <property type="term" value="F:symporter activity"/>
    <property type="evidence" value="ECO:0007669"/>
    <property type="project" value="UniProtKB-KW"/>
</dbReference>
<accession>A0A2K1Q4J2</accession>
<evidence type="ECO:0000256" key="3">
    <source>
        <dbReference type="ARBA" id="ARBA00022847"/>
    </source>
</evidence>
<evidence type="ECO:0000313" key="5">
    <source>
        <dbReference type="EMBL" id="PNS09944.1"/>
    </source>
</evidence>
<keyword evidence="4" id="KW-0812">Transmembrane</keyword>
<comment type="similarity">
    <text evidence="1">Belongs to the sodium:galactoside symporter (TC 2.A.2) family.</text>
</comment>
<feature type="transmembrane region" description="Helical" evidence="4">
    <location>
        <begin position="184"/>
        <end position="208"/>
    </location>
</feature>
<dbReference type="InterPro" id="IPR039672">
    <property type="entry name" value="MFS_2"/>
</dbReference>
<evidence type="ECO:0000313" key="6">
    <source>
        <dbReference type="Proteomes" id="UP000236345"/>
    </source>
</evidence>
<dbReference type="RefSeq" id="WP_103061422.1">
    <property type="nucleotide sequence ID" value="NZ_BSOF01000010.1"/>
</dbReference>
<feature type="transmembrane region" description="Helical" evidence="4">
    <location>
        <begin position="303"/>
        <end position="321"/>
    </location>
</feature>
<keyword evidence="4" id="KW-1133">Transmembrane helix</keyword>
<feature type="transmembrane region" description="Helical" evidence="4">
    <location>
        <begin position="52"/>
        <end position="74"/>
    </location>
</feature>
<feature type="transmembrane region" description="Helical" evidence="4">
    <location>
        <begin position="113"/>
        <end position="137"/>
    </location>
</feature>
<dbReference type="CDD" id="cd17332">
    <property type="entry name" value="MFS_MelB_like"/>
    <property type="match status" value="1"/>
</dbReference>
<feature type="transmembrane region" description="Helical" evidence="4">
    <location>
        <begin position="333"/>
        <end position="360"/>
    </location>
</feature>
<sequence length="486" mass="53495">MKAQASVGRLPFATKMSYGIGGFGKDFGLVVVNTFLFFYYTDVVGIKAEIVGLIFLVARFWDVIADIFIAYLISKTKTRWGKYKPWILVGNALNAVATVSLFSAHYFSGDALLAYITLTYIIWGTTYTLSDAPFWSLLPTITLDKKERESVMPWPRIFASAANYIASAVAMGTVHLFGGSNDRLGFLLLAVFCGVLGTISATITCRWVTRNYKEDDMEDGTPFSLSMACKIIVKNNQLLWLLAIAIFFIISTNITQAINIYYFTYVIGAQSLFSVFMIVGGCFGLASIVFFSKTVDLFGRRAIFITSLLCPVASCFLLYAASLLSSGWAVNAIILLSGVFMGLANALYWLMIFIMVADTIDYGDARMGLRAEAVSYSAHSLMIKLGAAITGYLVGTMLHAIHYVPKAVQTPETISGFHLIYVAPSLLCLVSLFIYCRFYTLNDEKIISIQLTLEEKYRDIRSDGSASALSDNIIAGGPARENAVRL</sequence>
<dbReference type="Proteomes" id="UP000236345">
    <property type="component" value="Unassembled WGS sequence"/>
</dbReference>
<feature type="transmembrane region" description="Helical" evidence="4">
    <location>
        <begin position="86"/>
        <end position="107"/>
    </location>
</feature>
<dbReference type="OrthoDB" id="181905at2"/>
<keyword evidence="6" id="KW-1185">Reference proteome</keyword>
<dbReference type="Pfam" id="PF13347">
    <property type="entry name" value="MFS_2"/>
    <property type="match status" value="1"/>
</dbReference>
<proteinExistence type="inferred from homology"/>
<name>A0A2K1Q4J2_9GAMM</name>
<protein>
    <submittedName>
        <fullName evidence="5">Melibiose:sodium symporter</fullName>
    </submittedName>
</protein>
<feature type="transmembrane region" description="Helical" evidence="4">
    <location>
        <begin position="381"/>
        <end position="404"/>
    </location>
</feature>
<reference evidence="6" key="1">
    <citation type="submission" date="2017-09" db="EMBL/GenBank/DDBJ databases">
        <authorList>
            <person name="Palmer M."/>
            <person name="Steenkamp E.T."/>
            <person name="Coetzee M.P."/>
            <person name="Avontuur J.R."/>
            <person name="Van Zyl E."/>
            <person name="Chan W.-Y."/>
            <person name="Blom J."/>
            <person name="Venter S.N."/>
        </authorList>
    </citation>
    <scope>NUCLEOTIDE SEQUENCE [LARGE SCALE GENOMIC DNA]</scope>
    <source>
        <strain evidence="6">QC88-366</strain>
    </source>
</reference>
<evidence type="ECO:0000256" key="1">
    <source>
        <dbReference type="ARBA" id="ARBA00009617"/>
    </source>
</evidence>
<evidence type="ECO:0000256" key="4">
    <source>
        <dbReference type="SAM" id="Phobius"/>
    </source>
</evidence>
<dbReference type="GO" id="GO:0005886">
    <property type="term" value="C:plasma membrane"/>
    <property type="evidence" value="ECO:0007669"/>
    <property type="project" value="TreeGrafter"/>
</dbReference>
<feature type="transmembrane region" description="Helical" evidence="4">
    <location>
        <begin position="416"/>
        <end position="436"/>
    </location>
</feature>
<keyword evidence="3" id="KW-0769">Symport</keyword>
<keyword evidence="2" id="KW-0813">Transport</keyword>
<dbReference type="GO" id="GO:0006814">
    <property type="term" value="P:sodium ion transport"/>
    <property type="evidence" value="ECO:0007669"/>
    <property type="project" value="InterPro"/>
</dbReference>
<feature type="transmembrane region" description="Helical" evidence="4">
    <location>
        <begin position="20"/>
        <end position="40"/>
    </location>
</feature>
<comment type="caution">
    <text evidence="5">The sequence shown here is derived from an EMBL/GenBank/DDBJ whole genome shotgun (WGS) entry which is preliminary data.</text>
</comment>
<dbReference type="PANTHER" id="PTHR11328">
    <property type="entry name" value="MAJOR FACILITATOR SUPERFAMILY DOMAIN-CONTAINING PROTEIN"/>
    <property type="match status" value="1"/>
</dbReference>
<organism evidence="5 6">
    <name type="scientific">Mixta theicola</name>
    <dbReference type="NCBI Taxonomy" id="1458355"/>
    <lineage>
        <taxon>Bacteria</taxon>
        <taxon>Pseudomonadati</taxon>
        <taxon>Pseudomonadota</taxon>
        <taxon>Gammaproteobacteria</taxon>
        <taxon>Enterobacterales</taxon>
        <taxon>Erwiniaceae</taxon>
        <taxon>Mixta</taxon>
    </lineage>
</organism>
<dbReference type="NCBIfam" id="TIGR00792">
    <property type="entry name" value="gph"/>
    <property type="match status" value="1"/>
</dbReference>
<dbReference type="SUPFAM" id="SSF103473">
    <property type="entry name" value="MFS general substrate transporter"/>
    <property type="match status" value="1"/>
</dbReference>
<feature type="transmembrane region" description="Helical" evidence="4">
    <location>
        <begin position="269"/>
        <end position="291"/>
    </location>
</feature>
<evidence type="ECO:0000256" key="2">
    <source>
        <dbReference type="ARBA" id="ARBA00022448"/>
    </source>
</evidence>
<dbReference type="Gene3D" id="1.20.1250.20">
    <property type="entry name" value="MFS general substrate transporter like domains"/>
    <property type="match status" value="2"/>
</dbReference>
<gene>
    <name evidence="5" type="ORF">COO59_20030</name>
</gene>
<dbReference type="PANTHER" id="PTHR11328:SF36">
    <property type="entry name" value="MELIBIOSE PERMEASE"/>
    <property type="match status" value="1"/>
</dbReference>
<dbReference type="AlphaFoldDB" id="A0A2K1Q4J2"/>
<dbReference type="InterPro" id="IPR036259">
    <property type="entry name" value="MFS_trans_sf"/>
</dbReference>
<dbReference type="EMBL" id="NWUO01000028">
    <property type="protein sequence ID" value="PNS09944.1"/>
    <property type="molecule type" value="Genomic_DNA"/>
</dbReference>